<evidence type="ECO:0000313" key="4">
    <source>
        <dbReference type="Proteomes" id="UP000182444"/>
    </source>
</evidence>
<feature type="compositionally biased region" description="Basic and acidic residues" evidence="1">
    <location>
        <begin position="1"/>
        <end position="11"/>
    </location>
</feature>
<protein>
    <submittedName>
        <fullName evidence="2">Uncharacterized protein</fullName>
    </submittedName>
</protein>
<evidence type="ECO:0000313" key="5">
    <source>
        <dbReference type="Proteomes" id="UP000256601"/>
    </source>
</evidence>
<reference evidence="2 4" key="1">
    <citation type="journal article" date="2016" name="PLoS ONE">
        <title>Sequence Assembly of Yarrowia lipolytica Strain W29/CLIB89 Shows Transposable Element Diversity.</title>
        <authorList>
            <person name="Magnan C."/>
            <person name="Yu J."/>
            <person name="Chang I."/>
            <person name="Jahn E."/>
            <person name="Kanomata Y."/>
            <person name="Wu J."/>
            <person name="Zeller M."/>
            <person name="Oakes M."/>
            <person name="Baldi P."/>
            <person name="Sandmeyer S."/>
        </authorList>
    </citation>
    <scope>NUCLEOTIDE SEQUENCE [LARGE SCALE GENOMIC DNA]</scope>
    <source>
        <strain evidence="2">CLIB89</strain>
        <strain evidence="4">CLIB89(W29)</strain>
    </source>
</reference>
<dbReference type="OrthoDB" id="4074211at2759"/>
<name>A0A1D8NLM1_YARLL</name>
<dbReference type="KEGG" id="yli:2908141"/>
<dbReference type="VEuPathDB" id="FungiDB:YALI0_F02255g"/>
<dbReference type="EMBL" id="CP017558">
    <property type="protein sequence ID" value="AOW06532.1"/>
    <property type="molecule type" value="Genomic_DNA"/>
</dbReference>
<dbReference type="RefSeq" id="XP_504897.1">
    <property type="nucleotide sequence ID" value="XM_504897.1"/>
</dbReference>
<dbReference type="Proteomes" id="UP000182444">
    <property type="component" value="Chromosome 1F"/>
</dbReference>
<feature type="region of interest" description="Disordered" evidence="1">
    <location>
        <begin position="1"/>
        <end position="24"/>
    </location>
</feature>
<reference evidence="3 5" key="2">
    <citation type="submission" date="2018-07" db="EMBL/GenBank/DDBJ databases">
        <title>Draft Genome Assemblies for Five Robust Yarrowia lipolytica Strains Exhibiting High Lipid Production and Pentose Sugar Utilization and Sugar Alcohol Secretion from Undetoxified Lignocellulosic Biomass Hydrolysates.</title>
        <authorList>
            <consortium name="DOE Joint Genome Institute"/>
            <person name="Walker C."/>
            <person name="Ryu S."/>
            <person name="Na H."/>
            <person name="Zane M."/>
            <person name="LaButti K."/>
            <person name="Lipzen A."/>
            <person name="Haridas S."/>
            <person name="Barry K."/>
            <person name="Grigoriev I.V."/>
            <person name="Quarterman J."/>
            <person name="Slininger P."/>
            <person name="Dien B."/>
            <person name="Trinh C.T."/>
        </authorList>
    </citation>
    <scope>NUCLEOTIDE SEQUENCE [LARGE SCALE GENOMIC DNA]</scope>
    <source>
        <strain evidence="3 5">YB392</strain>
    </source>
</reference>
<organism evidence="2 4">
    <name type="scientific">Yarrowia lipolytica</name>
    <name type="common">Candida lipolytica</name>
    <dbReference type="NCBI Taxonomy" id="4952"/>
    <lineage>
        <taxon>Eukaryota</taxon>
        <taxon>Fungi</taxon>
        <taxon>Dikarya</taxon>
        <taxon>Ascomycota</taxon>
        <taxon>Saccharomycotina</taxon>
        <taxon>Dipodascomycetes</taxon>
        <taxon>Dipodascales</taxon>
        <taxon>Dipodascales incertae sedis</taxon>
        <taxon>Yarrowia</taxon>
    </lineage>
</organism>
<dbReference type="EMBL" id="KZ857324">
    <property type="protein sequence ID" value="RDW29186.1"/>
    <property type="molecule type" value="Genomic_DNA"/>
</dbReference>
<evidence type="ECO:0000313" key="3">
    <source>
        <dbReference type="EMBL" id="RDW29186.1"/>
    </source>
</evidence>
<dbReference type="VEuPathDB" id="FungiDB:YALI1_F03481g"/>
<dbReference type="Pfam" id="PF17234">
    <property type="entry name" value="MPM1"/>
    <property type="match status" value="1"/>
</dbReference>
<evidence type="ECO:0000256" key="1">
    <source>
        <dbReference type="SAM" id="MobiDB-lite"/>
    </source>
</evidence>
<dbReference type="GeneID" id="2908141"/>
<gene>
    <name evidence="3" type="ORF">B0I71DRAFT_111440</name>
    <name evidence="2" type="ORF">YALI1_F03481g</name>
</gene>
<proteinExistence type="predicted"/>
<evidence type="ECO:0000313" key="2">
    <source>
        <dbReference type="EMBL" id="AOW06532.1"/>
    </source>
</evidence>
<sequence length="305" mass="35611">MGKDDNDDKKGFLGSLWSNDDKTGRSDHQSIDDFFEQCKKHLDQIHSHTTSVADYTKDLADQIPNFSAEWEKAKDTDWTGWLKRLPPWNDSQLTHDIQESGTGRGDLWSTILTTLNNRDNVYKDLIPQTPVLARYFNGYRVLDRLVNTNPNLAGAIPTKEMNDECADVGGTGAWDVGGVWRCLFMKKQDPQHSQNEKMFLKYDDFIDWRKQMIDQIREKEVASDKERRDKLRAARSKWEEDRKSRMITEKEAKDQGLTVTRHSHQTEMYYDHASREWVKQDTIRKFYNNGTESEIVKESRDPIGK</sequence>
<dbReference type="AlphaFoldDB" id="A0A1D8NLM1"/>
<dbReference type="Proteomes" id="UP000256601">
    <property type="component" value="Unassembled WGS sequence"/>
</dbReference>
<dbReference type="InterPro" id="IPR035187">
    <property type="entry name" value="Mpm1"/>
</dbReference>
<accession>A0A1D8NLM1</accession>